<dbReference type="Proteomes" id="UP000824262">
    <property type="component" value="Unassembled WGS sequence"/>
</dbReference>
<evidence type="ECO:0000259" key="4">
    <source>
        <dbReference type="PROSITE" id="PS50893"/>
    </source>
</evidence>
<dbReference type="GO" id="GO:0005524">
    <property type="term" value="F:ATP binding"/>
    <property type="evidence" value="ECO:0007669"/>
    <property type="project" value="UniProtKB-KW"/>
</dbReference>
<accession>A0A9D0ZGI5</accession>
<dbReference type="PANTHER" id="PTHR42788">
    <property type="entry name" value="TAURINE IMPORT ATP-BINDING PROTEIN-RELATED"/>
    <property type="match status" value="1"/>
</dbReference>
<keyword evidence="3 5" id="KW-0067">ATP-binding</keyword>
<dbReference type="GO" id="GO:0016887">
    <property type="term" value="F:ATP hydrolysis activity"/>
    <property type="evidence" value="ECO:0007669"/>
    <property type="project" value="InterPro"/>
</dbReference>
<evidence type="ECO:0000256" key="3">
    <source>
        <dbReference type="ARBA" id="ARBA00022840"/>
    </source>
</evidence>
<sequence>MLEFSHVSFAFGAQEVLTDVSFTLPEGGALAVTGPSGCGKTTLLRLAAGLLEPGSGQIRRPAGGAAVVFQEPRLLPWLTAEENVNLVLSDRRETLPQAREWLAALGLGGDAGKYPRELSGGMQRRVAIARALAMRRPLLILDEPFSGLDGELKAKTVRLIAAQGSAVLLATHDGGDLAAFGCASLRLEAKLRLDA</sequence>
<dbReference type="PROSITE" id="PS00211">
    <property type="entry name" value="ABC_TRANSPORTER_1"/>
    <property type="match status" value="1"/>
</dbReference>
<organism evidence="5 6">
    <name type="scientific">Candidatus Scatomorpha intestinavium</name>
    <dbReference type="NCBI Taxonomy" id="2840922"/>
    <lineage>
        <taxon>Bacteria</taxon>
        <taxon>Bacillati</taxon>
        <taxon>Bacillota</taxon>
        <taxon>Clostridia</taxon>
        <taxon>Eubacteriales</taxon>
        <taxon>Candidatus Scatomorpha</taxon>
    </lineage>
</organism>
<gene>
    <name evidence="5" type="ORF">IAB77_06530</name>
</gene>
<evidence type="ECO:0000313" key="5">
    <source>
        <dbReference type="EMBL" id="HIQ78899.1"/>
    </source>
</evidence>
<evidence type="ECO:0000313" key="6">
    <source>
        <dbReference type="Proteomes" id="UP000824262"/>
    </source>
</evidence>
<evidence type="ECO:0000256" key="2">
    <source>
        <dbReference type="ARBA" id="ARBA00022741"/>
    </source>
</evidence>
<dbReference type="Gene3D" id="3.40.50.300">
    <property type="entry name" value="P-loop containing nucleotide triphosphate hydrolases"/>
    <property type="match status" value="1"/>
</dbReference>
<keyword evidence="2" id="KW-0547">Nucleotide-binding</keyword>
<dbReference type="PANTHER" id="PTHR42788:SF19">
    <property type="entry name" value="ALIPHATIC SULFONATES IMPORT ATP-BINDING PROTEIN SSUB 2"/>
    <property type="match status" value="1"/>
</dbReference>
<reference evidence="5" key="2">
    <citation type="journal article" date="2021" name="PeerJ">
        <title>Extensive microbial diversity within the chicken gut microbiome revealed by metagenomics and culture.</title>
        <authorList>
            <person name="Gilroy R."/>
            <person name="Ravi A."/>
            <person name="Getino M."/>
            <person name="Pursley I."/>
            <person name="Horton D.L."/>
            <person name="Alikhan N.F."/>
            <person name="Baker D."/>
            <person name="Gharbi K."/>
            <person name="Hall N."/>
            <person name="Watson M."/>
            <person name="Adriaenssens E.M."/>
            <person name="Foster-Nyarko E."/>
            <person name="Jarju S."/>
            <person name="Secka A."/>
            <person name="Antonio M."/>
            <person name="Oren A."/>
            <person name="Chaudhuri R.R."/>
            <person name="La Ragione R."/>
            <person name="Hildebrand F."/>
            <person name="Pallen M.J."/>
        </authorList>
    </citation>
    <scope>NUCLEOTIDE SEQUENCE</scope>
    <source>
        <strain evidence="5">ChiBcolR7-354</strain>
    </source>
</reference>
<proteinExistence type="predicted"/>
<dbReference type="EMBL" id="DVGA01000064">
    <property type="protein sequence ID" value="HIQ78899.1"/>
    <property type="molecule type" value="Genomic_DNA"/>
</dbReference>
<comment type="caution">
    <text evidence="5">The sequence shown here is derived from an EMBL/GenBank/DDBJ whole genome shotgun (WGS) entry which is preliminary data.</text>
</comment>
<reference evidence="5" key="1">
    <citation type="submission" date="2020-10" db="EMBL/GenBank/DDBJ databases">
        <authorList>
            <person name="Gilroy R."/>
        </authorList>
    </citation>
    <scope>NUCLEOTIDE SEQUENCE</scope>
    <source>
        <strain evidence="5">ChiBcolR7-354</strain>
    </source>
</reference>
<dbReference type="SMART" id="SM00382">
    <property type="entry name" value="AAA"/>
    <property type="match status" value="1"/>
</dbReference>
<feature type="domain" description="ABC transporter" evidence="4">
    <location>
        <begin position="2"/>
        <end position="193"/>
    </location>
</feature>
<dbReference type="PROSITE" id="PS50893">
    <property type="entry name" value="ABC_TRANSPORTER_2"/>
    <property type="match status" value="1"/>
</dbReference>
<dbReference type="SUPFAM" id="SSF52540">
    <property type="entry name" value="P-loop containing nucleoside triphosphate hydrolases"/>
    <property type="match status" value="1"/>
</dbReference>
<dbReference type="InterPro" id="IPR050166">
    <property type="entry name" value="ABC_transporter_ATP-bind"/>
</dbReference>
<dbReference type="InterPro" id="IPR003593">
    <property type="entry name" value="AAA+_ATPase"/>
</dbReference>
<dbReference type="Pfam" id="PF00005">
    <property type="entry name" value="ABC_tran"/>
    <property type="match status" value="1"/>
</dbReference>
<protein>
    <submittedName>
        <fullName evidence="5">ABC transporter ATP-binding protein</fullName>
    </submittedName>
</protein>
<evidence type="ECO:0000256" key="1">
    <source>
        <dbReference type="ARBA" id="ARBA00022448"/>
    </source>
</evidence>
<dbReference type="InterPro" id="IPR003439">
    <property type="entry name" value="ABC_transporter-like_ATP-bd"/>
</dbReference>
<dbReference type="InterPro" id="IPR027417">
    <property type="entry name" value="P-loop_NTPase"/>
</dbReference>
<keyword evidence="1" id="KW-0813">Transport</keyword>
<dbReference type="AlphaFoldDB" id="A0A9D0ZGI5"/>
<dbReference type="InterPro" id="IPR017871">
    <property type="entry name" value="ABC_transporter-like_CS"/>
</dbReference>
<name>A0A9D0ZGI5_9FIRM</name>